<dbReference type="SUPFAM" id="SSF75005">
    <property type="entry name" value="Arabinanase/levansucrase/invertase"/>
    <property type="match status" value="1"/>
</dbReference>
<evidence type="ECO:0000256" key="2">
    <source>
        <dbReference type="ARBA" id="ARBA00023277"/>
    </source>
</evidence>
<dbReference type="OrthoDB" id="3771157at2"/>
<evidence type="ECO:0000313" key="4">
    <source>
        <dbReference type="EMBL" id="AOH86850.1"/>
    </source>
</evidence>
<keyword evidence="1" id="KW-0624">Polysaccharide degradation</keyword>
<keyword evidence="2" id="KW-0119">Carbohydrate metabolism</keyword>
<dbReference type="RefSeq" id="WP_083224970.1">
    <property type="nucleotide sequence ID" value="NZ_CP014168.1"/>
</dbReference>
<dbReference type="InterPro" id="IPR023296">
    <property type="entry name" value="Glyco_hydro_beta-prop_sf"/>
</dbReference>
<proteinExistence type="predicted"/>
<evidence type="ECO:0000313" key="5">
    <source>
        <dbReference type="Proteomes" id="UP000094256"/>
    </source>
</evidence>
<protein>
    <recommendedName>
        <fullName evidence="3">Glucosamine inositolphosphorylceramide transferase 1 N-terminal domain-containing protein</fullName>
    </recommendedName>
</protein>
<organism evidence="4 5">
    <name type="scientific">Sphingomonas panacis</name>
    <dbReference type="NCBI Taxonomy" id="1560345"/>
    <lineage>
        <taxon>Bacteria</taxon>
        <taxon>Pseudomonadati</taxon>
        <taxon>Pseudomonadota</taxon>
        <taxon>Alphaproteobacteria</taxon>
        <taxon>Sphingomonadales</taxon>
        <taxon>Sphingomonadaceae</taxon>
        <taxon>Sphingomonas</taxon>
    </lineage>
</organism>
<name>A0A1B3ZHE8_9SPHN</name>
<dbReference type="PANTHER" id="PTHR43772:SF2">
    <property type="entry name" value="PUTATIVE (AFU_ORTHOLOGUE AFUA_2G04480)-RELATED"/>
    <property type="match status" value="1"/>
</dbReference>
<gene>
    <name evidence="4" type="ORF">AWL63_15815</name>
</gene>
<dbReference type="STRING" id="1560345.AWL63_15815"/>
<dbReference type="GO" id="GO:0045493">
    <property type="term" value="P:xylan catabolic process"/>
    <property type="evidence" value="ECO:0007669"/>
    <property type="project" value="UniProtKB-KW"/>
</dbReference>
<dbReference type="Proteomes" id="UP000094256">
    <property type="component" value="Chromosome"/>
</dbReference>
<evidence type="ECO:0000256" key="1">
    <source>
        <dbReference type="ARBA" id="ARBA00022651"/>
    </source>
</evidence>
<dbReference type="Gene3D" id="2.115.10.20">
    <property type="entry name" value="Glycosyl hydrolase domain, family 43"/>
    <property type="match status" value="1"/>
</dbReference>
<dbReference type="KEGG" id="span:AWL63_15815"/>
<dbReference type="AlphaFoldDB" id="A0A1B3ZHE8"/>
<dbReference type="EMBL" id="CP014168">
    <property type="protein sequence ID" value="AOH86850.1"/>
    <property type="molecule type" value="Genomic_DNA"/>
</dbReference>
<keyword evidence="1" id="KW-0858">Xylan degradation</keyword>
<dbReference type="Pfam" id="PF24793">
    <property type="entry name" value="GINT1_N"/>
    <property type="match status" value="1"/>
</dbReference>
<sequence>MLRAMDIWRCAIVRQSVDAILRDGIDPAALVWTPDMPPLAFRADPFGLWRDGKLHVFAEAFDYRTRIGHIDVLTYDDGLNLLDCRTVLKTPWHLSYPFVFEADGETWMLPEAYKSGTLTLYRARQFPFVWEPACDIPLDGAAIDATPLYHAGKWWLFYAPSADKAARRSHLHAAWSDRLTGPWQLHPLNPVRVDLASARPGGVPIVRDGVIVLPVQDCRLTYGGAIRLLTITDLSETRFEASDAPGPAAPSWLAPFTEGFHTLAPAGPVTLIDVKRTTNSLYGNAIRIRGIARRTLRETGLLP</sequence>
<keyword evidence="5" id="KW-1185">Reference proteome</keyword>
<dbReference type="InterPro" id="IPR056442">
    <property type="entry name" value="GINT1_N"/>
</dbReference>
<dbReference type="InterPro" id="IPR052176">
    <property type="entry name" value="Glycosyl_Hydrlase_43_Enz"/>
</dbReference>
<dbReference type="PANTHER" id="PTHR43772">
    <property type="entry name" value="ENDO-1,4-BETA-XYLANASE"/>
    <property type="match status" value="1"/>
</dbReference>
<feature type="domain" description="Glucosamine inositolphosphorylceramide transferase 1 N-terminal" evidence="3">
    <location>
        <begin position="38"/>
        <end position="241"/>
    </location>
</feature>
<evidence type="ECO:0000259" key="3">
    <source>
        <dbReference type="Pfam" id="PF24793"/>
    </source>
</evidence>
<reference evidence="4 5" key="1">
    <citation type="submission" date="2016-01" db="EMBL/GenBank/DDBJ databases">
        <title>Complete genome and mega plasmid sequence of Sphingomonas panacis DCY99 elicits systemic resistance in rice to Xanthomonas oryzae.</title>
        <authorList>
            <person name="Kim Y.J."/>
            <person name="Yang D.C."/>
            <person name="Sing P."/>
        </authorList>
    </citation>
    <scope>NUCLEOTIDE SEQUENCE [LARGE SCALE GENOMIC DNA]</scope>
    <source>
        <strain evidence="4 5">DCY99</strain>
    </source>
</reference>
<accession>A0A1B3ZHE8</accession>